<dbReference type="InterPro" id="IPR007630">
    <property type="entry name" value="RNA_pol_sigma70_r4"/>
</dbReference>
<proteinExistence type="predicted"/>
<dbReference type="InterPro" id="IPR014284">
    <property type="entry name" value="RNA_pol_sigma-70_dom"/>
</dbReference>
<dbReference type="GO" id="GO:0006352">
    <property type="term" value="P:DNA-templated transcription initiation"/>
    <property type="evidence" value="ECO:0007669"/>
    <property type="project" value="InterPro"/>
</dbReference>
<dbReference type="SUPFAM" id="SSF88659">
    <property type="entry name" value="Sigma3 and sigma4 domains of RNA polymerase sigma factors"/>
    <property type="match status" value="2"/>
</dbReference>
<evidence type="ECO:0000313" key="6">
    <source>
        <dbReference type="EMBL" id="KEO82957.1"/>
    </source>
</evidence>
<evidence type="ECO:0000259" key="5">
    <source>
        <dbReference type="PROSITE" id="PS00716"/>
    </source>
</evidence>
<accession>A0A074MAK1</accession>
<dbReference type="Gene3D" id="1.10.1740.10">
    <property type="match status" value="1"/>
</dbReference>
<dbReference type="PIRSF" id="PIRSF000770">
    <property type="entry name" value="RNA_pol_sigma-SigE/K"/>
    <property type="match status" value="1"/>
</dbReference>
<dbReference type="GO" id="GO:0003677">
    <property type="term" value="F:DNA binding"/>
    <property type="evidence" value="ECO:0007669"/>
    <property type="project" value="UniProtKB-KW"/>
</dbReference>
<sequence>MQEQNRSNKEHEQLWSRYMQHRDKQSRDALVLAHLPLVHKVVRKMTSHWNGPTNTDDLIGMGTLGLIDAVTRFDPGRGYEFHTFATHRVRGAVLDGLRSLDWVPRSLRAKAKEIEAAYAEIEHETLRSAKDEEIAQRLNMSVSDFQSVLYELSVSPLVSLDGMLAKEDSSSDLLVSDTILDPNAREPLTELERADRQTLLAGVLERLPEKERLVVTLHYYEEFTFKEIAEILELSSSRVSQLHTKAIYRLRGALSRRKKELRT</sequence>
<dbReference type="eggNOG" id="COG1191">
    <property type="taxonomic scope" value="Bacteria"/>
</dbReference>
<dbReference type="InterPro" id="IPR007627">
    <property type="entry name" value="RNA_pol_sigma70_r2"/>
</dbReference>
<dbReference type="InterPro" id="IPR012845">
    <property type="entry name" value="RNA_pol_sigma_FliA_WhiG"/>
</dbReference>
<dbReference type="CDD" id="cd06171">
    <property type="entry name" value="Sigma70_r4"/>
    <property type="match status" value="1"/>
</dbReference>
<evidence type="ECO:0000256" key="4">
    <source>
        <dbReference type="ARBA" id="ARBA00023163"/>
    </source>
</evidence>
<dbReference type="STRING" id="1157490.EL26_12740"/>
<dbReference type="InterPro" id="IPR000943">
    <property type="entry name" value="RNA_pol_sigma70"/>
</dbReference>
<dbReference type="InterPro" id="IPR007624">
    <property type="entry name" value="RNA_pol_sigma70_r3"/>
</dbReference>
<dbReference type="PROSITE" id="PS00716">
    <property type="entry name" value="SIGMA70_2"/>
    <property type="match status" value="1"/>
</dbReference>
<dbReference type="SUPFAM" id="SSF88946">
    <property type="entry name" value="Sigma2 domain of RNA polymerase sigma factors"/>
    <property type="match status" value="1"/>
</dbReference>
<dbReference type="GO" id="GO:0016987">
    <property type="term" value="F:sigma factor activity"/>
    <property type="evidence" value="ECO:0007669"/>
    <property type="project" value="UniProtKB-KW"/>
</dbReference>
<comment type="caution">
    <text evidence="6">The sequence shown here is derived from an EMBL/GenBank/DDBJ whole genome shotgun (WGS) entry which is preliminary data.</text>
</comment>
<keyword evidence="7" id="KW-1185">Reference proteome</keyword>
<gene>
    <name evidence="6" type="ORF">EL26_12740</name>
</gene>
<dbReference type="Gene3D" id="1.20.140.160">
    <property type="match status" value="1"/>
</dbReference>
<dbReference type="NCBIfam" id="TIGR02937">
    <property type="entry name" value="sigma70-ECF"/>
    <property type="match status" value="1"/>
</dbReference>
<organism evidence="6 7">
    <name type="scientific">Tumebacillus flagellatus</name>
    <dbReference type="NCBI Taxonomy" id="1157490"/>
    <lineage>
        <taxon>Bacteria</taxon>
        <taxon>Bacillati</taxon>
        <taxon>Bacillota</taxon>
        <taxon>Bacilli</taxon>
        <taxon>Bacillales</taxon>
        <taxon>Alicyclobacillaceae</taxon>
        <taxon>Tumebacillus</taxon>
    </lineage>
</organism>
<dbReference type="Proteomes" id="UP000027931">
    <property type="component" value="Unassembled WGS sequence"/>
</dbReference>
<dbReference type="GO" id="GO:0003899">
    <property type="term" value="F:DNA-directed RNA polymerase activity"/>
    <property type="evidence" value="ECO:0007669"/>
    <property type="project" value="InterPro"/>
</dbReference>
<keyword evidence="4" id="KW-0804">Transcription</keyword>
<evidence type="ECO:0000313" key="7">
    <source>
        <dbReference type="Proteomes" id="UP000027931"/>
    </source>
</evidence>
<keyword evidence="3" id="KW-0238">DNA-binding</keyword>
<dbReference type="NCBIfam" id="TIGR02479">
    <property type="entry name" value="FliA_WhiG"/>
    <property type="match status" value="1"/>
</dbReference>
<dbReference type="NCBIfam" id="NF005413">
    <property type="entry name" value="PRK06986.1"/>
    <property type="match status" value="1"/>
</dbReference>
<evidence type="ECO:0000256" key="2">
    <source>
        <dbReference type="ARBA" id="ARBA00023082"/>
    </source>
</evidence>
<name>A0A074MAK1_9BACL</name>
<dbReference type="PANTHER" id="PTHR30385">
    <property type="entry name" value="SIGMA FACTOR F FLAGELLAR"/>
    <property type="match status" value="1"/>
</dbReference>
<evidence type="ECO:0000256" key="1">
    <source>
        <dbReference type="ARBA" id="ARBA00023015"/>
    </source>
</evidence>
<evidence type="ECO:0000256" key="3">
    <source>
        <dbReference type="ARBA" id="ARBA00023125"/>
    </source>
</evidence>
<keyword evidence="1" id="KW-0805">Transcription regulation</keyword>
<dbReference type="RefSeq" id="WP_038088918.1">
    <property type="nucleotide sequence ID" value="NZ_JMIR01000016.1"/>
</dbReference>
<dbReference type="InterPro" id="IPR013324">
    <property type="entry name" value="RNA_pol_sigma_r3/r4-like"/>
</dbReference>
<dbReference type="InterPro" id="IPR013325">
    <property type="entry name" value="RNA_pol_sigma_r2"/>
</dbReference>
<dbReference type="PRINTS" id="PR00046">
    <property type="entry name" value="SIGMA70FCT"/>
</dbReference>
<dbReference type="AlphaFoldDB" id="A0A074MAK1"/>
<feature type="domain" description="RNA polymerase sigma-70" evidence="5">
    <location>
        <begin position="224"/>
        <end position="250"/>
    </location>
</feature>
<dbReference type="Pfam" id="PF04542">
    <property type="entry name" value="Sigma70_r2"/>
    <property type="match status" value="1"/>
</dbReference>
<dbReference type="Pfam" id="PF04545">
    <property type="entry name" value="Sigma70_r4"/>
    <property type="match status" value="1"/>
</dbReference>
<dbReference type="OrthoDB" id="9799825at2"/>
<keyword evidence="2" id="KW-0731">Sigma factor</keyword>
<dbReference type="PANTHER" id="PTHR30385:SF7">
    <property type="entry name" value="RNA POLYMERASE SIGMA FACTOR FLIA"/>
    <property type="match status" value="1"/>
</dbReference>
<dbReference type="Pfam" id="PF04539">
    <property type="entry name" value="Sigma70_r3"/>
    <property type="match status" value="1"/>
</dbReference>
<reference evidence="6 7" key="1">
    <citation type="journal article" date="2013" name="Int. J. Syst. Evol. Microbiol.">
        <title>Tumebacillus flagellatus sp. nov., an alpha-amylase/pullulanase-producing bacterium isolated from cassava wastewater.</title>
        <authorList>
            <person name="Wang Q."/>
            <person name="Xie N."/>
            <person name="Qin Y."/>
            <person name="Shen N."/>
            <person name="Zhu J."/>
            <person name="Mi H."/>
            <person name="Huang R."/>
        </authorList>
    </citation>
    <scope>NUCLEOTIDE SEQUENCE [LARGE SCALE GENOMIC DNA]</scope>
    <source>
        <strain evidence="6 7">GST4</strain>
    </source>
</reference>
<protein>
    <recommendedName>
        <fullName evidence="5">RNA polymerase sigma-70 domain-containing protein</fullName>
    </recommendedName>
</protein>
<dbReference type="EMBL" id="JMIR01000016">
    <property type="protein sequence ID" value="KEO82957.1"/>
    <property type="molecule type" value="Genomic_DNA"/>
</dbReference>